<dbReference type="RefSeq" id="WP_160961788.1">
    <property type="nucleotide sequence ID" value="NZ_WVUD01000024.1"/>
</dbReference>
<keyword evidence="8" id="KW-1185">Reference proteome</keyword>
<dbReference type="InterPro" id="IPR012337">
    <property type="entry name" value="RNaseH-like_sf"/>
</dbReference>
<proteinExistence type="inferred from homology"/>
<organism evidence="7 8">
    <name type="scientific">Solidesulfovibrio aerotolerans</name>
    <dbReference type="NCBI Taxonomy" id="295255"/>
    <lineage>
        <taxon>Bacteria</taxon>
        <taxon>Pseudomonadati</taxon>
        <taxon>Thermodesulfobacteriota</taxon>
        <taxon>Desulfovibrionia</taxon>
        <taxon>Desulfovibrionales</taxon>
        <taxon>Desulfovibrionaceae</taxon>
        <taxon>Solidesulfovibrio</taxon>
    </lineage>
</organism>
<feature type="domain" description="YqgF/RNase H-like" evidence="6">
    <location>
        <begin position="2"/>
        <end position="102"/>
    </location>
</feature>
<dbReference type="Gene3D" id="3.30.420.140">
    <property type="entry name" value="YqgF/RNase H-like domain"/>
    <property type="match status" value="1"/>
</dbReference>
<keyword evidence="2 5" id="KW-0690">Ribosome biogenesis</keyword>
<evidence type="ECO:0000256" key="3">
    <source>
        <dbReference type="ARBA" id="ARBA00022722"/>
    </source>
</evidence>
<keyword evidence="1 5" id="KW-0963">Cytoplasm</keyword>
<reference evidence="7 8" key="1">
    <citation type="submission" date="2020-01" db="EMBL/GenBank/DDBJ databases">
        <title>Genome sequence of Desulfovibrio aerotolerans DSM 16695(T).</title>
        <authorList>
            <person name="Karnachuk O."/>
            <person name="Avakyan M."/>
            <person name="Mardanov A."/>
            <person name="Kadnikov V."/>
            <person name="Ravin N."/>
        </authorList>
    </citation>
    <scope>NUCLEOTIDE SEQUENCE [LARGE SCALE GENOMIC DNA]</scope>
    <source>
        <strain evidence="7 8">DSM 16695</strain>
    </source>
</reference>
<keyword evidence="3 5" id="KW-0540">Nuclease</keyword>
<comment type="similarity">
    <text evidence="5">Belongs to the YqgF HJR family.</text>
</comment>
<comment type="subcellular location">
    <subcellularLocation>
        <location evidence="5">Cytoplasm</location>
    </subcellularLocation>
</comment>
<dbReference type="GO" id="GO:0000967">
    <property type="term" value="P:rRNA 5'-end processing"/>
    <property type="evidence" value="ECO:0007669"/>
    <property type="project" value="UniProtKB-UniRule"/>
</dbReference>
<dbReference type="GO" id="GO:0016788">
    <property type="term" value="F:hydrolase activity, acting on ester bonds"/>
    <property type="evidence" value="ECO:0007669"/>
    <property type="project" value="UniProtKB-UniRule"/>
</dbReference>
<dbReference type="NCBIfam" id="TIGR00250">
    <property type="entry name" value="RNAse_H_YqgF"/>
    <property type="match status" value="1"/>
</dbReference>
<accession>A0A7C9MLW1</accession>
<dbReference type="AlphaFoldDB" id="A0A7C9MLW1"/>
<name>A0A7C9MLW1_9BACT</name>
<keyword evidence="4 5" id="KW-0378">Hydrolase</keyword>
<evidence type="ECO:0000256" key="4">
    <source>
        <dbReference type="ARBA" id="ARBA00022801"/>
    </source>
</evidence>
<gene>
    <name evidence="7" type="primary">ruvX</name>
    <name evidence="7" type="ORF">GTA51_13245</name>
</gene>
<dbReference type="HAMAP" id="MF_00651">
    <property type="entry name" value="Nuclease_YqgF"/>
    <property type="match status" value="1"/>
</dbReference>
<sequence>MGKILAIDYGQARVGLAVSDPDGRLAFPLTTIAWETRDALFARLLAVIEEHAPERIVVGYPARVGGDEGLTGRQVRKFAARLSRRTTLPLCFADEAHSTEEAAERLREAGHTGRELLARVDAMAAAVILERYLRGGELCFDPSLPAS</sequence>
<dbReference type="EC" id="3.1.-.-" evidence="5"/>
<dbReference type="OrthoDB" id="9796140at2"/>
<evidence type="ECO:0000256" key="1">
    <source>
        <dbReference type="ARBA" id="ARBA00022490"/>
    </source>
</evidence>
<dbReference type="InterPro" id="IPR006641">
    <property type="entry name" value="YqgF/RNaseH-like_dom"/>
</dbReference>
<protein>
    <recommendedName>
        <fullName evidence="5">Putative pre-16S rRNA nuclease</fullName>
        <ecNumber evidence="5">3.1.-.-</ecNumber>
    </recommendedName>
</protein>
<dbReference type="PANTHER" id="PTHR33317">
    <property type="entry name" value="POLYNUCLEOTIDYL TRANSFERASE, RIBONUCLEASE H-LIKE SUPERFAMILY PROTEIN"/>
    <property type="match status" value="1"/>
</dbReference>
<comment type="function">
    <text evidence="5">Could be a nuclease involved in processing of the 5'-end of pre-16S rRNA.</text>
</comment>
<dbReference type="GO" id="GO:0005829">
    <property type="term" value="C:cytosol"/>
    <property type="evidence" value="ECO:0007669"/>
    <property type="project" value="TreeGrafter"/>
</dbReference>
<dbReference type="Pfam" id="PF03652">
    <property type="entry name" value="RuvX"/>
    <property type="match status" value="1"/>
</dbReference>
<evidence type="ECO:0000313" key="7">
    <source>
        <dbReference type="EMBL" id="MYL84093.1"/>
    </source>
</evidence>
<evidence type="ECO:0000256" key="5">
    <source>
        <dbReference type="HAMAP-Rule" id="MF_00651"/>
    </source>
</evidence>
<dbReference type="InterPro" id="IPR005227">
    <property type="entry name" value="YqgF"/>
</dbReference>
<evidence type="ECO:0000313" key="8">
    <source>
        <dbReference type="Proteomes" id="UP000482487"/>
    </source>
</evidence>
<evidence type="ECO:0000259" key="6">
    <source>
        <dbReference type="SMART" id="SM00732"/>
    </source>
</evidence>
<dbReference type="EMBL" id="WVUD01000024">
    <property type="protein sequence ID" value="MYL84093.1"/>
    <property type="molecule type" value="Genomic_DNA"/>
</dbReference>
<dbReference type="GO" id="GO:0004518">
    <property type="term" value="F:nuclease activity"/>
    <property type="evidence" value="ECO:0007669"/>
    <property type="project" value="UniProtKB-KW"/>
</dbReference>
<dbReference type="CDD" id="cd16964">
    <property type="entry name" value="YqgF"/>
    <property type="match status" value="1"/>
</dbReference>
<dbReference type="SMART" id="SM00732">
    <property type="entry name" value="YqgFc"/>
    <property type="match status" value="1"/>
</dbReference>
<dbReference type="SUPFAM" id="SSF53098">
    <property type="entry name" value="Ribonuclease H-like"/>
    <property type="match status" value="1"/>
</dbReference>
<dbReference type="PANTHER" id="PTHR33317:SF4">
    <property type="entry name" value="POLYNUCLEOTIDYL TRANSFERASE, RIBONUCLEASE H-LIKE SUPERFAMILY PROTEIN"/>
    <property type="match status" value="1"/>
</dbReference>
<dbReference type="InterPro" id="IPR037027">
    <property type="entry name" value="YqgF/RNaseH-like_dom_sf"/>
</dbReference>
<comment type="caution">
    <text evidence="7">The sequence shown here is derived from an EMBL/GenBank/DDBJ whole genome shotgun (WGS) entry which is preliminary data.</text>
</comment>
<evidence type="ECO:0000256" key="2">
    <source>
        <dbReference type="ARBA" id="ARBA00022517"/>
    </source>
</evidence>
<dbReference type="Proteomes" id="UP000482487">
    <property type="component" value="Unassembled WGS sequence"/>
</dbReference>